<dbReference type="Gene3D" id="3.40.1280.10">
    <property type="match status" value="1"/>
</dbReference>
<dbReference type="NCBIfam" id="TIGR00050">
    <property type="entry name" value="rRNA_methyl_1"/>
    <property type="match status" value="1"/>
</dbReference>
<dbReference type="CDD" id="cd18093">
    <property type="entry name" value="SpoU-like_TrmJ"/>
    <property type="match status" value="1"/>
</dbReference>
<keyword evidence="2 5" id="KW-0489">Methyltransferase</keyword>
<evidence type="ECO:0000256" key="2">
    <source>
        <dbReference type="ARBA" id="ARBA00022603"/>
    </source>
</evidence>
<gene>
    <name evidence="6" type="primary">trmH</name>
    <name evidence="5" type="synonym">trmJ</name>
    <name evidence="6" type="ORF">KU39_1007</name>
</gene>
<dbReference type="InterPro" id="IPR029026">
    <property type="entry name" value="tRNA_m1G_MTases_N"/>
</dbReference>
<evidence type="ECO:0000256" key="3">
    <source>
        <dbReference type="ARBA" id="ARBA00022679"/>
    </source>
</evidence>
<dbReference type="EC" id="2.1.1.200" evidence="5"/>
<dbReference type="PANTHER" id="PTHR42786:SF2">
    <property type="entry name" value="TRNA (CYTIDINE_URIDINE-2'-O-)-METHYLTRANSFERASE TRMJ"/>
    <property type="match status" value="1"/>
</dbReference>
<dbReference type="OrthoDB" id="9806346at2"/>
<evidence type="ECO:0000313" key="6">
    <source>
        <dbReference type="EMBL" id="ALB22190.1"/>
    </source>
</evidence>
<name>A0A1L6TAB3_PISSA</name>
<comment type="similarity">
    <text evidence="1">Belongs to the class IV-like SAM-binding methyltransferase superfamily. RNA methyltransferase TrmH family.</text>
</comment>
<dbReference type="SUPFAM" id="SSF75217">
    <property type="entry name" value="alpha/beta knot"/>
    <property type="match status" value="1"/>
</dbReference>
<evidence type="ECO:0000256" key="1">
    <source>
        <dbReference type="ARBA" id="ARBA00007228"/>
    </source>
</evidence>
<dbReference type="NCBIfam" id="NF011694">
    <property type="entry name" value="PRK15114.1"/>
    <property type="match status" value="1"/>
</dbReference>
<dbReference type="PIRSF" id="PIRSF004808">
    <property type="entry name" value="LasT"/>
    <property type="match status" value="1"/>
</dbReference>
<keyword evidence="3 6" id="KW-0808">Transferase</keyword>
<dbReference type="InterPro" id="IPR004384">
    <property type="entry name" value="RNA_MeTrfase_TrmJ/LasT"/>
</dbReference>
<dbReference type="Proteomes" id="UP000029558">
    <property type="component" value="Chromosome"/>
</dbReference>
<keyword evidence="4 5" id="KW-0949">S-adenosyl-L-methionine</keyword>
<sequence length="262" mass="29507">MSILPKVRIVLVETSHSGNIGAVARAMKNMGLGRLYLVAPNDFPSDQAYALSSHAEDVLDHAVISASLAEAIADCQLVFGTSARERKVPWPLEAPRQMAQHVMSEHSQHEIAVVFGRERTGLTNQELQCCHYHVHIPTNEEYSSLNLAQAVQVIAYELRLAALDHNQNVNNNALNNGNNIGLKTIEQPEKLLASSAQMEGFYLHLEKLLRKIHFLDEAQEGMLMLKLRRLYQRSRVEEAEMHILRGILSKMERRLDEKGKSK</sequence>
<dbReference type="GO" id="GO:0002128">
    <property type="term" value="P:tRNA nucleoside ribose methylation"/>
    <property type="evidence" value="ECO:0007669"/>
    <property type="project" value="TreeGrafter"/>
</dbReference>
<dbReference type="GO" id="GO:0160206">
    <property type="term" value="F:tRNA (cytidine(32)/uridine(32)-2'-O)-methyltransferase activity"/>
    <property type="evidence" value="ECO:0007669"/>
    <property type="project" value="UniProtKB-EC"/>
</dbReference>
<dbReference type="RefSeq" id="WP_017376080.1">
    <property type="nucleotide sequence ID" value="NZ_CP012508.1"/>
</dbReference>
<protein>
    <recommendedName>
        <fullName evidence="5">tRNA (cytidine/uridine-2'-O-)-methyltransferase TrmJ</fullName>
        <ecNumber evidence="5">2.1.1.200</ecNumber>
    </recommendedName>
    <alternativeName>
        <fullName evidence="5">tRNA (cytidine(32)/uridine(32)-2'-O)-methyltransferase</fullName>
    </alternativeName>
    <alternativeName>
        <fullName evidence="5">tRNA Cm32/Um32 methyltransferase</fullName>
    </alternativeName>
</protein>
<dbReference type="EMBL" id="CP012508">
    <property type="protein sequence ID" value="ALB22190.1"/>
    <property type="molecule type" value="Genomic_DNA"/>
</dbReference>
<accession>A0A1L6TAB3</accession>
<organism evidence="6 7">
    <name type="scientific">Piscirickettsia salmonis</name>
    <dbReference type="NCBI Taxonomy" id="1238"/>
    <lineage>
        <taxon>Bacteria</taxon>
        <taxon>Pseudomonadati</taxon>
        <taxon>Pseudomonadota</taxon>
        <taxon>Gammaproteobacteria</taxon>
        <taxon>Thiotrichales</taxon>
        <taxon>Piscirickettsiaceae</taxon>
        <taxon>Piscirickettsia</taxon>
    </lineage>
</organism>
<comment type="function">
    <text evidence="5">Catalyzes the formation of 2'O-methylated cytidine (Cm32) or 2'O-methylated uridine (Um32) at position 32 in tRNA.</text>
</comment>
<keyword evidence="5" id="KW-0819">tRNA processing</keyword>
<comment type="subcellular location">
    <subcellularLocation>
        <location evidence="5">Cytoplasm</location>
    </subcellularLocation>
</comment>
<evidence type="ECO:0000256" key="4">
    <source>
        <dbReference type="ARBA" id="ARBA00022691"/>
    </source>
</evidence>
<evidence type="ECO:0000256" key="5">
    <source>
        <dbReference type="RuleBase" id="RU362024"/>
    </source>
</evidence>
<comment type="subunit">
    <text evidence="5">Homodimer.</text>
</comment>
<comment type="catalytic activity">
    <reaction evidence="5">
        <text>cytidine(32) in tRNA + S-adenosyl-L-methionine = 2'-O-methylcytidine(32) in tRNA + S-adenosyl-L-homocysteine + H(+)</text>
        <dbReference type="Rhea" id="RHEA:42932"/>
        <dbReference type="Rhea" id="RHEA-COMP:10288"/>
        <dbReference type="Rhea" id="RHEA-COMP:10289"/>
        <dbReference type="ChEBI" id="CHEBI:15378"/>
        <dbReference type="ChEBI" id="CHEBI:57856"/>
        <dbReference type="ChEBI" id="CHEBI:59789"/>
        <dbReference type="ChEBI" id="CHEBI:74495"/>
        <dbReference type="ChEBI" id="CHEBI:82748"/>
        <dbReference type="EC" id="2.1.1.200"/>
    </reaction>
</comment>
<dbReference type="GO" id="GO:0005829">
    <property type="term" value="C:cytosol"/>
    <property type="evidence" value="ECO:0007669"/>
    <property type="project" value="TreeGrafter"/>
</dbReference>
<reference evidence="6 7" key="1">
    <citation type="journal article" date="2014" name="Genome Announc.">
        <title>Comparative Genome Analysis of Two Isolates of the Fish Pathogen Piscirickettsia salmonis from Different Hosts Reveals Major Differences in Virulence-Associated Secretion Systems.</title>
        <authorList>
            <person name="Bohle H."/>
            <person name="Henriquez P."/>
            <person name="Grothusen H."/>
            <person name="Navas E."/>
            <person name="Sandoval A."/>
            <person name="Bustamante F."/>
            <person name="Bustos P."/>
            <person name="Mancilla M."/>
        </authorList>
    </citation>
    <scope>NUCLEOTIDE SEQUENCE [LARGE SCALE GENOMIC DNA]</scope>
    <source>
        <strain evidence="7">B1-32597</strain>
    </source>
</reference>
<dbReference type="Pfam" id="PF00588">
    <property type="entry name" value="SpoU_methylase"/>
    <property type="match status" value="1"/>
</dbReference>
<dbReference type="InterPro" id="IPR001537">
    <property type="entry name" value="SpoU_MeTrfase"/>
</dbReference>
<dbReference type="AlphaFoldDB" id="A0A1L6TAB3"/>
<dbReference type="GO" id="GO:0003723">
    <property type="term" value="F:RNA binding"/>
    <property type="evidence" value="ECO:0007669"/>
    <property type="project" value="InterPro"/>
</dbReference>
<dbReference type="PANTHER" id="PTHR42786">
    <property type="entry name" value="TRNA/RRNA METHYLTRANSFERASE"/>
    <property type="match status" value="1"/>
</dbReference>
<evidence type="ECO:0000313" key="7">
    <source>
        <dbReference type="Proteomes" id="UP000029558"/>
    </source>
</evidence>
<comment type="catalytic activity">
    <reaction evidence="5">
        <text>uridine(32) in tRNA + S-adenosyl-L-methionine = 2'-O-methyluridine(32) in tRNA + S-adenosyl-L-homocysteine + H(+)</text>
        <dbReference type="Rhea" id="RHEA:42936"/>
        <dbReference type="Rhea" id="RHEA-COMP:10107"/>
        <dbReference type="Rhea" id="RHEA-COMP:10290"/>
        <dbReference type="ChEBI" id="CHEBI:15378"/>
        <dbReference type="ChEBI" id="CHEBI:57856"/>
        <dbReference type="ChEBI" id="CHEBI:59789"/>
        <dbReference type="ChEBI" id="CHEBI:65315"/>
        <dbReference type="ChEBI" id="CHEBI:74478"/>
        <dbReference type="EC" id="2.1.1.200"/>
    </reaction>
</comment>
<proteinExistence type="inferred from homology"/>
<dbReference type="InterPro" id="IPR029028">
    <property type="entry name" value="Alpha/beta_knot_MTases"/>
</dbReference>
<dbReference type="FunFam" id="3.40.1280.10:FF:000006">
    <property type="entry name" value="Uncharacterized tRNA/rRNA methyltransferase HI_0380"/>
    <property type="match status" value="1"/>
</dbReference>
<dbReference type="Gene3D" id="1.10.8.590">
    <property type="match status" value="1"/>
</dbReference>
<keyword evidence="5" id="KW-0963">Cytoplasm</keyword>